<evidence type="ECO:0000313" key="2">
    <source>
        <dbReference type="Proteomes" id="UP001161064"/>
    </source>
</evidence>
<evidence type="ECO:0008006" key="3">
    <source>
        <dbReference type="Google" id="ProtNLM"/>
    </source>
</evidence>
<comment type="caution">
    <text evidence="1">The sequence shown here is derived from an EMBL/GenBank/DDBJ whole genome shotgun (WGS) entry which is preliminary data.</text>
</comment>
<evidence type="ECO:0000313" key="1">
    <source>
        <dbReference type="EMBL" id="GIU67046.1"/>
    </source>
</evidence>
<sequence length="97" mass="11156">MTLPLPMLLEGLEIESSYRWRDSELTDPLTGGVRPLSGGNGRNFETNVVYELPKKKLRAGAWFWRGNNNSDFRPNQILHWDTIESWGVWVEPEPLTA</sequence>
<reference evidence="1" key="2">
    <citation type="journal article" date="2023" name="ISME Commun">
        <title>Characterization of a bloom-associated alphaproteobacterial lineage, 'Candidatus Phycosocius': insights into freshwater algal-bacterial interactions.</title>
        <authorList>
            <person name="Tanabe Y."/>
            <person name="Yamaguchi H."/>
            <person name="Yoshida M."/>
            <person name="Kai A."/>
            <person name="Okazaki Y."/>
        </authorList>
    </citation>
    <scope>NUCLEOTIDE SEQUENCE</scope>
    <source>
        <strain evidence="1">BOTRYCO-1</strain>
    </source>
</reference>
<name>A0ABQ4PVK0_9PROT</name>
<proteinExistence type="predicted"/>
<reference evidence="1" key="1">
    <citation type="submission" date="2021-05" db="EMBL/GenBank/DDBJ databases">
        <authorList>
            <person name="Tanabe Y."/>
        </authorList>
    </citation>
    <scope>NUCLEOTIDE SEQUENCE</scope>
    <source>
        <strain evidence="1">BOTRYCO-1</strain>
    </source>
</reference>
<protein>
    <recommendedName>
        <fullName evidence="3">TonB-dependent receptor</fullName>
    </recommendedName>
</protein>
<gene>
    <name evidence="1" type="ORF">PsB1_1200</name>
</gene>
<keyword evidence="2" id="KW-1185">Reference proteome</keyword>
<accession>A0ABQ4PVK0</accession>
<dbReference type="Proteomes" id="UP001161064">
    <property type="component" value="Unassembled WGS sequence"/>
</dbReference>
<organism evidence="1 2">
    <name type="scientific">Candidatus Phycosocius spiralis</name>
    <dbReference type="NCBI Taxonomy" id="2815099"/>
    <lineage>
        <taxon>Bacteria</taxon>
        <taxon>Pseudomonadati</taxon>
        <taxon>Pseudomonadota</taxon>
        <taxon>Alphaproteobacteria</taxon>
        <taxon>Caulobacterales</taxon>
        <taxon>Caulobacterales incertae sedis</taxon>
        <taxon>Candidatus Phycosocius</taxon>
    </lineage>
</organism>
<dbReference type="RefSeq" id="WP_284359774.1">
    <property type="nucleotide sequence ID" value="NZ_BPFZ01000006.1"/>
</dbReference>
<dbReference type="EMBL" id="BPFZ01000006">
    <property type="protein sequence ID" value="GIU67046.1"/>
    <property type="molecule type" value="Genomic_DNA"/>
</dbReference>